<name>A0ABS1J775_9BACL</name>
<organism evidence="12 13">
    <name type="scientific">Tumebacillus amylolyticus</name>
    <dbReference type="NCBI Taxonomy" id="2801339"/>
    <lineage>
        <taxon>Bacteria</taxon>
        <taxon>Bacillati</taxon>
        <taxon>Bacillota</taxon>
        <taxon>Bacilli</taxon>
        <taxon>Bacillales</taxon>
        <taxon>Alicyclobacillaceae</taxon>
        <taxon>Tumebacillus</taxon>
    </lineage>
</organism>
<dbReference type="PANTHER" id="PTHR12428:SF65">
    <property type="entry name" value="CYTOCHROME C OXIDASE ASSEMBLY PROTEIN COX18, MITOCHONDRIAL"/>
    <property type="match status" value="1"/>
</dbReference>
<reference evidence="12 13" key="1">
    <citation type="submission" date="2021-01" db="EMBL/GenBank/DDBJ databases">
        <title>Tumebacillus sp. strain ITR2 16S ribosomal RNA gene Genome sequencing and assembly.</title>
        <authorList>
            <person name="Kang M."/>
        </authorList>
    </citation>
    <scope>NUCLEOTIDE SEQUENCE [LARGE SCALE GENOMIC DNA]</scope>
    <source>
        <strain evidence="12 13">ITR2</strain>
    </source>
</reference>
<dbReference type="RefSeq" id="WP_201632007.1">
    <property type="nucleotide sequence ID" value="NZ_JAEQNB010000001.1"/>
</dbReference>
<evidence type="ECO:0000256" key="2">
    <source>
        <dbReference type="ARBA" id="ARBA00022448"/>
    </source>
</evidence>
<feature type="transmembrane region" description="Helical" evidence="10">
    <location>
        <begin position="29"/>
        <end position="48"/>
    </location>
</feature>
<keyword evidence="5" id="KW-0653">Protein transport</keyword>
<evidence type="ECO:0000313" key="13">
    <source>
        <dbReference type="Proteomes" id="UP000602284"/>
    </source>
</evidence>
<evidence type="ECO:0000256" key="7">
    <source>
        <dbReference type="ARBA" id="ARBA00023136"/>
    </source>
</evidence>
<dbReference type="PANTHER" id="PTHR12428">
    <property type="entry name" value="OXA1"/>
    <property type="match status" value="1"/>
</dbReference>
<feature type="domain" description="Membrane insertase YidC/Oxa/ALB C-terminal" evidence="11">
    <location>
        <begin position="28"/>
        <end position="211"/>
    </location>
</feature>
<keyword evidence="6 10" id="KW-1133">Transmembrane helix</keyword>
<evidence type="ECO:0000256" key="6">
    <source>
        <dbReference type="ARBA" id="ARBA00022989"/>
    </source>
</evidence>
<dbReference type="EMBL" id="JAEQNB010000001">
    <property type="protein sequence ID" value="MBL0386126.1"/>
    <property type="molecule type" value="Genomic_DNA"/>
</dbReference>
<gene>
    <name evidence="12" type="ORF">JJB07_05610</name>
</gene>
<evidence type="ECO:0000256" key="1">
    <source>
        <dbReference type="ARBA" id="ARBA00004651"/>
    </source>
</evidence>
<dbReference type="InterPro" id="IPR047196">
    <property type="entry name" value="YidC_ALB_C"/>
</dbReference>
<comment type="similarity">
    <text evidence="9">Belongs to the OXA1/ALB3/YidC family.</text>
</comment>
<feature type="transmembrane region" description="Helical" evidence="10">
    <location>
        <begin position="171"/>
        <end position="187"/>
    </location>
</feature>
<evidence type="ECO:0000256" key="8">
    <source>
        <dbReference type="ARBA" id="ARBA00023186"/>
    </source>
</evidence>
<comment type="subcellular location">
    <subcellularLocation>
        <location evidence="1">Cell membrane</location>
        <topology evidence="1">Multi-pass membrane protein</topology>
    </subcellularLocation>
    <subcellularLocation>
        <location evidence="9">Membrane</location>
        <topology evidence="9">Multi-pass membrane protein</topology>
    </subcellularLocation>
</comment>
<evidence type="ECO:0000256" key="5">
    <source>
        <dbReference type="ARBA" id="ARBA00022927"/>
    </source>
</evidence>
<dbReference type="Proteomes" id="UP000602284">
    <property type="component" value="Unassembled WGS sequence"/>
</dbReference>
<dbReference type="CDD" id="cd20070">
    <property type="entry name" value="5TM_YidC_Alb3"/>
    <property type="match status" value="1"/>
</dbReference>
<accession>A0ABS1J775</accession>
<proteinExistence type="inferred from homology"/>
<dbReference type="InterPro" id="IPR001708">
    <property type="entry name" value="YidC/ALB3/OXA1/COX18"/>
</dbReference>
<feature type="transmembrane region" description="Helical" evidence="10">
    <location>
        <begin position="94"/>
        <end position="117"/>
    </location>
</feature>
<protein>
    <submittedName>
        <fullName evidence="12">Membrane protein insertase YidC</fullName>
    </submittedName>
</protein>
<keyword evidence="2" id="KW-0813">Transport</keyword>
<keyword evidence="4 9" id="KW-0812">Transmembrane</keyword>
<evidence type="ECO:0000256" key="9">
    <source>
        <dbReference type="RuleBase" id="RU003945"/>
    </source>
</evidence>
<feature type="transmembrane region" description="Helical" evidence="10">
    <location>
        <begin position="137"/>
        <end position="159"/>
    </location>
</feature>
<evidence type="ECO:0000256" key="10">
    <source>
        <dbReference type="SAM" id="Phobius"/>
    </source>
</evidence>
<evidence type="ECO:0000259" key="11">
    <source>
        <dbReference type="Pfam" id="PF02096"/>
    </source>
</evidence>
<keyword evidence="3" id="KW-1003">Cell membrane</keyword>
<evidence type="ECO:0000313" key="12">
    <source>
        <dbReference type="EMBL" id="MBL0386126.1"/>
    </source>
</evidence>
<dbReference type="NCBIfam" id="TIGR03592">
    <property type="entry name" value="yidC_oxa1_cterm"/>
    <property type="match status" value="1"/>
</dbReference>
<sequence length="244" mass="27301">MSNWGPILFLADLLRPVLSGIENLVHDWGLAVILLTLIVRVCLFPLTVRQARFGYRNRAFSKAYREVKQKHKDDPDKLKEAAMQLTSEHKFNPFSMLGTMVVQMPIFAAVYAVFYHFGSDITTVLLPWSHALNQADASHILPFLVGGLSAVGALVPIVAPDEMGQVGQMSKFLPILMVFPMMVFFLWKAPVAIGLYMATSSLWGIVERKFLRTDYAVHKFRLHTGLAKPVGGMGELRRVETGEV</sequence>
<evidence type="ECO:0000256" key="3">
    <source>
        <dbReference type="ARBA" id="ARBA00022475"/>
    </source>
</evidence>
<evidence type="ECO:0000256" key="4">
    <source>
        <dbReference type="ARBA" id="ARBA00022692"/>
    </source>
</evidence>
<dbReference type="InterPro" id="IPR028055">
    <property type="entry name" value="YidC/Oxa/ALB_C"/>
</dbReference>
<dbReference type="Pfam" id="PF02096">
    <property type="entry name" value="60KD_IMP"/>
    <property type="match status" value="1"/>
</dbReference>
<comment type="caution">
    <text evidence="12">The sequence shown here is derived from an EMBL/GenBank/DDBJ whole genome shotgun (WGS) entry which is preliminary data.</text>
</comment>
<keyword evidence="7 10" id="KW-0472">Membrane</keyword>
<keyword evidence="13" id="KW-1185">Reference proteome</keyword>
<keyword evidence="8" id="KW-0143">Chaperone</keyword>